<dbReference type="PANTHER" id="PTHR46565:SF20">
    <property type="entry name" value="COLD SHOCK DOMAIN-CONTAINING PROTEIN 4"/>
    <property type="match status" value="1"/>
</dbReference>
<dbReference type="Proteomes" id="UP000587070">
    <property type="component" value="Unassembled WGS sequence"/>
</dbReference>
<comment type="subcellular location">
    <subcellularLocation>
        <location evidence="1">Cytoplasm</location>
    </subcellularLocation>
</comment>
<dbReference type="Pfam" id="PF00313">
    <property type="entry name" value="CSD"/>
    <property type="match status" value="1"/>
</dbReference>
<dbReference type="AlphaFoldDB" id="A0A840GBI9"/>
<evidence type="ECO:0000256" key="6">
    <source>
        <dbReference type="ARBA" id="ARBA00023163"/>
    </source>
</evidence>
<keyword evidence="5" id="KW-0010">Activator</keyword>
<name>A0A840GBI9_RHOTE</name>
<dbReference type="SUPFAM" id="SSF50249">
    <property type="entry name" value="Nucleic acid-binding proteins"/>
    <property type="match status" value="1"/>
</dbReference>
<evidence type="ECO:0000256" key="5">
    <source>
        <dbReference type="ARBA" id="ARBA00023159"/>
    </source>
</evidence>
<protein>
    <submittedName>
        <fullName evidence="8">CspA family cold shock protein</fullName>
    </submittedName>
</protein>
<evidence type="ECO:0000256" key="4">
    <source>
        <dbReference type="ARBA" id="ARBA00023125"/>
    </source>
</evidence>
<dbReference type="RefSeq" id="WP_153116843.1">
    <property type="nucleotide sequence ID" value="NZ_JACIGE010000008.1"/>
</dbReference>
<dbReference type="GO" id="GO:0005829">
    <property type="term" value="C:cytosol"/>
    <property type="evidence" value="ECO:0007669"/>
    <property type="project" value="UniProtKB-ARBA"/>
</dbReference>
<keyword evidence="3" id="KW-0805">Transcription regulation</keyword>
<evidence type="ECO:0000256" key="1">
    <source>
        <dbReference type="ARBA" id="ARBA00004496"/>
    </source>
</evidence>
<dbReference type="Gene3D" id="2.40.50.140">
    <property type="entry name" value="Nucleic acid-binding proteins"/>
    <property type="match status" value="1"/>
</dbReference>
<evidence type="ECO:0000313" key="8">
    <source>
        <dbReference type="EMBL" id="MBB4248028.1"/>
    </source>
</evidence>
<keyword evidence="9" id="KW-1185">Reference proteome</keyword>
<dbReference type="PROSITE" id="PS51857">
    <property type="entry name" value="CSD_2"/>
    <property type="match status" value="1"/>
</dbReference>
<evidence type="ECO:0000256" key="3">
    <source>
        <dbReference type="ARBA" id="ARBA00023015"/>
    </source>
</evidence>
<proteinExistence type="predicted"/>
<evidence type="ECO:0000313" key="9">
    <source>
        <dbReference type="Proteomes" id="UP000587070"/>
    </source>
</evidence>
<dbReference type="InterPro" id="IPR012156">
    <property type="entry name" value="Cold_shock_CspA"/>
</dbReference>
<evidence type="ECO:0000259" key="7">
    <source>
        <dbReference type="PROSITE" id="PS51857"/>
    </source>
</evidence>
<dbReference type="PRINTS" id="PR00050">
    <property type="entry name" value="COLDSHOCK"/>
</dbReference>
<dbReference type="OrthoDB" id="72963at2"/>
<sequence>MHEQPREAGVVKVFYPLKGFGFITREKGRDIFFHFLDIVLDDRDASLFEGDKVEFSIGERNGKPKALMVKKIG</sequence>
<dbReference type="GO" id="GO:0003677">
    <property type="term" value="F:DNA binding"/>
    <property type="evidence" value="ECO:0007669"/>
    <property type="project" value="UniProtKB-KW"/>
</dbReference>
<dbReference type="InterPro" id="IPR002059">
    <property type="entry name" value="CSP_DNA-bd"/>
</dbReference>
<dbReference type="EMBL" id="JACIGE010000008">
    <property type="protein sequence ID" value="MBB4248028.1"/>
    <property type="molecule type" value="Genomic_DNA"/>
</dbReference>
<dbReference type="InterPro" id="IPR011129">
    <property type="entry name" value="CSD"/>
</dbReference>
<comment type="caution">
    <text evidence="8">The sequence shown here is derived from an EMBL/GenBank/DDBJ whole genome shotgun (WGS) entry which is preliminary data.</text>
</comment>
<dbReference type="SMART" id="SM00357">
    <property type="entry name" value="CSP"/>
    <property type="match status" value="1"/>
</dbReference>
<feature type="domain" description="CSD" evidence="7">
    <location>
        <begin position="6"/>
        <end position="71"/>
    </location>
</feature>
<dbReference type="InterPro" id="IPR012340">
    <property type="entry name" value="NA-bd_OB-fold"/>
</dbReference>
<dbReference type="PIRSF" id="PIRSF002599">
    <property type="entry name" value="Cold_shock_A"/>
    <property type="match status" value="1"/>
</dbReference>
<keyword evidence="2" id="KW-0963">Cytoplasm</keyword>
<reference evidence="8 9" key="1">
    <citation type="submission" date="2020-08" db="EMBL/GenBank/DDBJ databases">
        <title>Genome sequencing of Purple Non-Sulfur Bacteria from various extreme environments.</title>
        <authorList>
            <person name="Mayer M."/>
        </authorList>
    </citation>
    <scope>NUCLEOTIDE SEQUENCE [LARGE SCALE GENOMIC DNA]</scope>
    <source>
        <strain evidence="8 9">2761</strain>
    </source>
</reference>
<accession>A0A840GBI9</accession>
<gene>
    <name evidence="8" type="ORF">GGD90_002414</name>
</gene>
<organism evidence="8 9">
    <name type="scientific">Rhodocyclus tenuis</name>
    <name type="common">Rhodospirillum tenue</name>
    <dbReference type="NCBI Taxonomy" id="1066"/>
    <lineage>
        <taxon>Bacteria</taxon>
        <taxon>Pseudomonadati</taxon>
        <taxon>Pseudomonadota</taxon>
        <taxon>Betaproteobacteria</taxon>
        <taxon>Rhodocyclales</taxon>
        <taxon>Rhodocyclaceae</taxon>
        <taxon>Rhodocyclus</taxon>
    </lineage>
</organism>
<dbReference type="CDD" id="cd04458">
    <property type="entry name" value="CSP_CDS"/>
    <property type="match status" value="1"/>
</dbReference>
<keyword evidence="6" id="KW-0804">Transcription</keyword>
<keyword evidence="4" id="KW-0238">DNA-binding</keyword>
<evidence type="ECO:0000256" key="2">
    <source>
        <dbReference type="ARBA" id="ARBA00022490"/>
    </source>
</evidence>
<dbReference type="PANTHER" id="PTHR46565">
    <property type="entry name" value="COLD SHOCK DOMAIN PROTEIN 2"/>
    <property type="match status" value="1"/>
</dbReference>